<evidence type="ECO:0000256" key="6">
    <source>
        <dbReference type="ARBA" id="ARBA00023136"/>
    </source>
</evidence>
<dbReference type="PANTHER" id="PTHR48182:SF2">
    <property type="entry name" value="PROTEIN SERAC1"/>
    <property type="match status" value="1"/>
</dbReference>
<dbReference type="InterPro" id="IPR052374">
    <property type="entry name" value="SERAC1"/>
</dbReference>
<dbReference type="InterPro" id="IPR029058">
    <property type="entry name" value="AB_hydrolase_fold"/>
</dbReference>
<comment type="subcellular location">
    <subcellularLocation>
        <location evidence="2">Endoplasmic reticulum</location>
    </subcellularLocation>
    <subcellularLocation>
        <location evidence="3">Membrane</location>
    </subcellularLocation>
    <subcellularLocation>
        <location evidence="1">Mitochondrion</location>
    </subcellularLocation>
</comment>
<dbReference type="GO" id="GO:0016020">
    <property type="term" value="C:membrane"/>
    <property type="evidence" value="ECO:0007669"/>
    <property type="project" value="UniProtKB-SubCell"/>
</dbReference>
<evidence type="ECO:0000256" key="3">
    <source>
        <dbReference type="ARBA" id="ARBA00004370"/>
    </source>
</evidence>
<evidence type="ECO:0000313" key="8">
    <source>
        <dbReference type="EMBL" id="KAK3387397.1"/>
    </source>
</evidence>
<organism evidence="8 9">
    <name type="scientific">Podospora didyma</name>
    <dbReference type="NCBI Taxonomy" id="330526"/>
    <lineage>
        <taxon>Eukaryota</taxon>
        <taxon>Fungi</taxon>
        <taxon>Dikarya</taxon>
        <taxon>Ascomycota</taxon>
        <taxon>Pezizomycotina</taxon>
        <taxon>Sordariomycetes</taxon>
        <taxon>Sordariomycetidae</taxon>
        <taxon>Sordariales</taxon>
        <taxon>Podosporaceae</taxon>
        <taxon>Podospora</taxon>
    </lineage>
</organism>
<dbReference type="GO" id="GO:0005739">
    <property type="term" value="C:mitochondrion"/>
    <property type="evidence" value="ECO:0007669"/>
    <property type="project" value="UniProtKB-SubCell"/>
</dbReference>
<dbReference type="Proteomes" id="UP001285441">
    <property type="component" value="Unassembled WGS sequence"/>
</dbReference>
<reference evidence="8" key="2">
    <citation type="submission" date="2023-06" db="EMBL/GenBank/DDBJ databases">
        <authorList>
            <consortium name="Lawrence Berkeley National Laboratory"/>
            <person name="Haridas S."/>
            <person name="Hensen N."/>
            <person name="Bonometti L."/>
            <person name="Westerberg I."/>
            <person name="Brannstrom I.O."/>
            <person name="Guillou S."/>
            <person name="Cros-Aarteil S."/>
            <person name="Calhoun S."/>
            <person name="Kuo A."/>
            <person name="Mondo S."/>
            <person name="Pangilinan J."/>
            <person name="Riley R."/>
            <person name="LaButti K."/>
            <person name="Andreopoulos B."/>
            <person name="Lipzen A."/>
            <person name="Chen C."/>
            <person name="Yanf M."/>
            <person name="Daum C."/>
            <person name="Ng V."/>
            <person name="Clum A."/>
            <person name="Steindorff A."/>
            <person name="Ohm R."/>
            <person name="Martin F."/>
            <person name="Silar P."/>
            <person name="Natvig D."/>
            <person name="Lalanne C."/>
            <person name="Gautier V."/>
            <person name="Ament-velasquez S.L."/>
            <person name="Kruys A."/>
            <person name="Hutchinson M.I."/>
            <person name="Powell A.J."/>
            <person name="Barry K."/>
            <person name="Miller A.N."/>
            <person name="Grigoriev I.V."/>
            <person name="Debuchy R."/>
            <person name="Gladieux P."/>
            <person name="Thoren M.H."/>
            <person name="Johannesson H."/>
        </authorList>
    </citation>
    <scope>NUCLEOTIDE SEQUENCE</scope>
    <source>
        <strain evidence="8">CBS 232.78</strain>
    </source>
</reference>
<protein>
    <submittedName>
        <fullName evidence="8">SesB-related regulatory protein</fullName>
    </submittedName>
</protein>
<keyword evidence="4" id="KW-0256">Endoplasmic reticulum</keyword>
<evidence type="ECO:0000313" key="9">
    <source>
        <dbReference type="Proteomes" id="UP001285441"/>
    </source>
</evidence>
<reference evidence="8" key="1">
    <citation type="journal article" date="2023" name="Mol. Phylogenet. Evol.">
        <title>Genome-scale phylogeny and comparative genomics of the fungal order Sordariales.</title>
        <authorList>
            <person name="Hensen N."/>
            <person name="Bonometti L."/>
            <person name="Westerberg I."/>
            <person name="Brannstrom I.O."/>
            <person name="Guillou S."/>
            <person name="Cros-Aarteil S."/>
            <person name="Calhoun S."/>
            <person name="Haridas S."/>
            <person name="Kuo A."/>
            <person name="Mondo S."/>
            <person name="Pangilinan J."/>
            <person name="Riley R."/>
            <person name="LaButti K."/>
            <person name="Andreopoulos B."/>
            <person name="Lipzen A."/>
            <person name="Chen C."/>
            <person name="Yan M."/>
            <person name="Daum C."/>
            <person name="Ng V."/>
            <person name="Clum A."/>
            <person name="Steindorff A."/>
            <person name="Ohm R.A."/>
            <person name="Martin F."/>
            <person name="Silar P."/>
            <person name="Natvig D.O."/>
            <person name="Lalanne C."/>
            <person name="Gautier V."/>
            <person name="Ament-Velasquez S.L."/>
            <person name="Kruys A."/>
            <person name="Hutchinson M.I."/>
            <person name="Powell A.J."/>
            <person name="Barry K."/>
            <person name="Miller A.N."/>
            <person name="Grigoriev I.V."/>
            <person name="Debuchy R."/>
            <person name="Gladieux P."/>
            <person name="Hiltunen Thoren M."/>
            <person name="Johannesson H."/>
        </authorList>
    </citation>
    <scope>NUCLEOTIDE SEQUENCE</scope>
    <source>
        <strain evidence="8">CBS 232.78</strain>
    </source>
</reference>
<sequence length="383" mass="42216">MRILQRQHTTTTTTWPKDREKMTKGPVPTAKKSPSFGARLFTRRTSSSSTLVESNPWGITKLYDPCDARVDIVFVHGIKGHPENTWGQGEGGPPWPRTLLPTRIPEARILTFGYDANPIAFRLSVSGNRIGDHSKNLLAALAAHRVDEKTSNRPIIFVAHSLGGLVCKDALLTSRSSPEERLKKIFECTSGILFLGTPHSGASLATVAQRLVPVLGLFTSKPNLRIVKVLQRDSEVLARIQDDFYALLQSRNKGRTRLEVTCFYEELPYPGIGNVIVSNESAVLRGYTGVGIHAHHRDMVRFASENSPGFESIVAELRRFVNGLHVPGQGGPDSEKGVDIRNSPDKDTGRQENNYDGITIWGEITKSNIVNGNQIIDGDLTFS</sequence>
<comment type="caution">
    <text evidence="8">The sequence shown here is derived from an EMBL/GenBank/DDBJ whole genome shotgun (WGS) entry which is preliminary data.</text>
</comment>
<evidence type="ECO:0000256" key="1">
    <source>
        <dbReference type="ARBA" id="ARBA00004173"/>
    </source>
</evidence>
<feature type="compositionally biased region" description="Basic and acidic residues" evidence="7">
    <location>
        <begin position="333"/>
        <end position="350"/>
    </location>
</feature>
<gene>
    <name evidence="8" type="ORF">B0H63DRAFT_469927</name>
</gene>
<evidence type="ECO:0000256" key="2">
    <source>
        <dbReference type="ARBA" id="ARBA00004240"/>
    </source>
</evidence>
<keyword evidence="6" id="KW-0472">Membrane</keyword>
<evidence type="ECO:0000256" key="5">
    <source>
        <dbReference type="ARBA" id="ARBA00023128"/>
    </source>
</evidence>
<dbReference type="Gene3D" id="3.40.50.1820">
    <property type="entry name" value="alpha/beta hydrolase"/>
    <property type="match status" value="1"/>
</dbReference>
<dbReference type="EMBL" id="JAULSW010000003">
    <property type="protein sequence ID" value="KAK3387397.1"/>
    <property type="molecule type" value="Genomic_DNA"/>
</dbReference>
<feature type="region of interest" description="Disordered" evidence="7">
    <location>
        <begin position="1"/>
        <end position="37"/>
    </location>
</feature>
<evidence type="ECO:0000256" key="4">
    <source>
        <dbReference type="ARBA" id="ARBA00022824"/>
    </source>
</evidence>
<proteinExistence type="predicted"/>
<name>A0AAE0U1F6_9PEZI</name>
<evidence type="ECO:0000256" key="7">
    <source>
        <dbReference type="SAM" id="MobiDB-lite"/>
    </source>
</evidence>
<dbReference type="PANTHER" id="PTHR48182">
    <property type="entry name" value="PROTEIN SERAC1"/>
    <property type="match status" value="1"/>
</dbReference>
<dbReference type="SUPFAM" id="SSF53474">
    <property type="entry name" value="alpha/beta-Hydrolases"/>
    <property type="match status" value="1"/>
</dbReference>
<dbReference type="GO" id="GO:0005783">
    <property type="term" value="C:endoplasmic reticulum"/>
    <property type="evidence" value="ECO:0007669"/>
    <property type="project" value="UniProtKB-SubCell"/>
</dbReference>
<keyword evidence="9" id="KW-1185">Reference proteome</keyword>
<dbReference type="AlphaFoldDB" id="A0AAE0U1F6"/>
<accession>A0AAE0U1F6</accession>
<feature type="region of interest" description="Disordered" evidence="7">
    <location>
        <begin position="325"/>
        <end position="354"/>
    </location>
</feature>
<keyword evidence="5" id="KW-0496">Mitochondrion</keyword>